<dbReference type="PANTHER" id="PTHR11548">
    <property type="entry name" value="THYMIDYLATE SYNTHASE 1"/>
    <property type="match status" value="1"/>
</dbReference>
<dbReference type="Gene3D" id="3.30.572.10">
    <property type="entry name" value="Thymidylate synthase/dCMP hydroxymethylase domain"/>
    <property type="match status" value="1"/>
</dbReference>
<reference evidence="6" key="1">
    <citation type="submission" date="2017-08" db="EMBL/GenBank/DDBJ databases">
        <authorList>
            <person name="de Groot N.N."/>
        </authorList>
    </citation>
    <scope>NUCLEOTIDE SEQUENCE [LARGE SCALE GENOMIC DNA]</scope>
</reference>
<evidence type="ECO:0000256" key="2">
    <source>
        <dbReference type="ARBA" id="ARBA00022603"/>
    </source>
</evidence>
<evidence type="ECO:0000256" key="1">
    <source>
        <dbReference type="ARBA" id="ARBA00009972"/>
    </source>
</evidence>
<keyword evidence="2" id="KW-0489">Methyltransferase</keyword>
<dbReference type="GO" id="GO:0004799">
    <property type="term" value="F:thymidylate synthase activity"/>
    <property type="evidence" value="ECO:0007669"/>
    <property type="project" value="TreeGrafter"/>
</dbReference>
<dbReference type="InterPro" id="IPR045097">
    <property type="entry name" value="Thymidate_synth/dCMP_Mease"/>
</dbReference>
<dbReference type="GO" id="GO:0006231">
    <property type="term" value="P:dTMP biosynthetic process"/>
    <property type="evidence" value="ECO:0007669"/>
    <property type="project" value="TreeGrafter"/>
</dbReference>
<dbReference type="Pfam" id="PF00303">
    <property type="entry name" value="Thymidylat_synt"/>
    <property type="match status" value="1"/>
</dbReference>
<feature type="domain" description="Thymidylate synthase/dCMP hydroxymethylase" evidence="4">
    <location>
        <begin position="13"/>
        <end position="239"/>
    </location>
</feature>
<keyword evidence="6" id="KW-1185">Reference proteome</keyword>
<gene>
    <name evidence="5" type="ORF">SEA_LUCKYBARNES_41</name>
</gene>
<dbReference type="GO" id="GO:0032259">
    <property type="term" value="P:methylation"/>
    <property type="evidence" value="ECO:0007669"/>
    <property type="project" value="UniProtKB-KW"/>
</dbReference>
<name>A0A249XNP8_9CAUD</name>
<keyword evidence="3" id="KW-0808">Transferase</keyword>
<dbReference type="EMBL" id="MF668275">
    <property type="protein sequence ID" value="ASZ73358.1"/>
    <property type="molecule type" value="Genomic_DNA"/>
</dbReference>
<dbReference type="PANTHER" id="PTHR11548:SF1">
    <property type="entry name" value="THYMIDYLATE SYNTHASE 1"/>
    <property type="match status" value="1"/>
</dbReference>
<accession>A0A249XNP8</accession>
<evidence type="ECO:0000259" key="4">
    <source>
        <dbReference type="Pfam" id="PF00303"/>
    </source>
</evidence>
<dbReference type="SUPFAM" id="SSF55831">
    <property type="entry name" value="Thymidylate synthase/dCMP hydroxymethylase"/>
    <property type="match status" value="1"/>
</dbReference>
<dbReference type="InterPro" id="IPR023451">
    <property type="entry name" value="Thymidate_synth/dCMP_Mease_dom"/>
</dbReference>
<evidence type="ECO:0000313" key="5">
    <source>
        <dbReference type="EMBL" id="ASZ73358.1"/>
    </source>
</evidence>
<proteinExistence type="inferred from homology"/>
<dbReference type="Proteomes" id="UP000224487">
    <property type="component" value="Genome"/>
</dbReference>
<comment type="similarity">
    <text evidence="1">Belongs to the thymidylate synthase family.</text>
</comment>
<evidence type="ECO:0000313" key="6">
    <source>
        <dbReference type="Proteomes" id="UP000224487"/>
    </source>
</evidence>
<organism evidence="5 6">
    <name type="scientific">Brevibacterium phage LuckyBarnes</name>
    <dbReference type="NCBI Taxonomy" id="2027888"/>
    <lineage>
        <taxon>Viruses</taxon>
        <taxon>Duplodnaviria</taxon>
        <taxon>Heunggongvirae</taxon>
        <taxon>Uroviricota</taxon>
        <taxon>Caudoviricetes</taxon>
        <taxon>Luckybarnesvirus</taxon>
        <taxon>Luckybarnesvirus luckybarnes</taxon>
    </lineage>
</organism>
<protein>
    <submittedName>
        <fullName evidence="5">Thymidylate synthase</fullName>
    </submittedName>
</protein>
<evidence type="ECO:0000256" key="3">
    <source>
        <dbReference type="ARBA" id="ARBA00022679"/>
    </source>
</evidence>
<sequence>MNFTSATEALPHLLNKLLIDGADVPSRNGGTRELTMQHITVNQTTDPYITTPGRNVSLPAQIAETMWILAGRNDVEWLSNYLPQAPKFSDDGKTWLGGYGPRLRGWSITAEQHGVNGDKKYQVDQLQYIIDLLRQDPTTRRAVFAIYDPAADSAPGKDIPCNNWVHFLARGGYLHAHVAIRSNDVMWGWSGINSFEWSVLNQVVAAYAGLQPGTITYDISSLHLYEHHYDKAQRIVDQTLLADNELDAGMWNDQFPDESPWFSPQDAKLPLDDQLSLWFKLEKDIRENGGVKIGYLTNWMPPGLFRDWLLMLNAWWSQEIWPIEPQFNGTSMFHALVNSPKPKRVVGEDGPELPNRWSTPSDFCQSVDRLHRDKGSVYGKSWRKRGETFSILPNVGRKIDRLGVGGAGDSEADTYVDLAVYLAKYKQFLLYGLDEVDDMASPCDDFDMMQAEFERLDARQHVIDEGNLQRLTEQLKNDYEVLLVRDKKENRLELVRSMCSAAWGLAKFVAQKEGWEY</sequence>
<dbReference type="InterPro" id="IPR036926">
    <property type="entry name" value="Thymidate_synth/dCMP_Mease_sf"/>
</dbReference>